<reference evidence="13 14" key="1">
    <citation type="submission" date="2016-07" db="EMBL/GenBank/DDBJ databases">
        <title>Pervasive Adenine N6-methylation of Active Genes in Fungi.</title>
        <authorList>
            <consortium name="DOE Joint Genome Institute"/>
            <person name="Mondo S.J."/>
            <person name="Dannebaum R.O."/>
            <person name="Kuo R.C."/>
            <person name="Labutti K."/>
            <person name="Haridas S."/>
            <person name="Kuo A."/>
            <person name="Salamov A."/>
            <person name="Ahrendt S.R."/>
            <person name="Lipzen A."/>
            <person name="Sullivan W."/>
            <person name="Andreopoulos W.B."/>
            <person name="Clum A."/>
            <person name="Lindquist E."/>
            <person name="Daum C."/>
            <person name="Ramamoorthy G.K."/>
            <person name="Gryganskyi A."/>
            <person name="Culley D."/>
            <person name="Magnuson J.K."/>
            <person name="James T.Y."/>
            <person name="O'Malley M.A."/>
            <person name="Stajich J.E."/>
            <person name="Spatafora J.W."/>
            <person name="Visel A."/>
            <person name="Grigoriev I.V."/>
        </authorList>
    </citation>
    <scope>NUCLEOTIDE SEQUENCE [LARGE SCALE GENOMIC DNA]</scope>
    <source>
        <strain evidence="13 14">JEL800</strain>
    </source>
</reference>
<dbReference type="SUPFAM" id="SSF56024">
    <property type="entry name" value="Phospholipase D/nuclease"/>
    <property type="match status" value="2"/>
</dbReference>
<feature type="active site" description="Proton donor/acceptor" evidence="9">
    <location>
        <position position="289"/>
    </location>
</feature>
<dbReference type="Pfam" id="PF13805">
    <property type="entry name" value="Pil1"/>
    <property type="match status" value="1"/>
</dbReference>
<evidence type="ECO:0000256" key="2">
    <source>
        <dbReference type="ARBA" id="ARBA00010205"/>
    </source>
</evidence>
<dbReference type="STRING" id="329046.A0A1Y2D1V9"/>
<evidence type="ECO:0000313" key="14">
    <source>
        <dbReference type="Proteomes" id="UP000193642"/>
    </source>
</evidence>
<dbReference type="GO" id="GO:0006281">
    <property type="term" value="P:DNA repair"/>
    <property type="evidence" value="ECO:0007669"/>
    <property type="project" value="UniProtKB-KW"/>
</dbReference>
<evidence type="ECO:0000256" key="7">
    <source>
        <dbReference type="ARBA" id="ARBA00023204"/>
    </source>
</evidence>
<dbReference type="GO" id="GO:0003690">
    <property type="term" value="F:double-stranded DNA binding"/>
    <property type="evidence" value="ECO:0007669"/>
    <property type="project" value="TreeGrafter"/>
</dbReference>
<feature type="region of interest" description="Disordered" evidence="12">
    <location>
        <begin position="711"/>
        <end position="738"/>
    </location>
</feature>
<feature type="region of interest" description="Disordered" evidence="12">
    <location>
        <begin position="421"/>
        <end position="467"/>
    </location>
</feature>
<evidence type="ECO:0000256" key="5">
    <source>
        <dbReference type="ARBA" id="ARBA00022801"/>
    </source>
</evidence>
<feature type="region of interest" description="Disordered" evidence="12">
    <location>
        <begin position="762"/>
        <end position="927"/>
    </location>
</feature>
<feature type="binding site" evidence="10">
    <location>
        <position position="291"/>
    </location>
    <ligand>
        <name>substrate</name>
    </ligand>
</feature>
<evidence type="ECO:0000256" key="12">
    <source>
        <dbReference type="SAM" id="MobiDB-lite"/>
    </source>
</evidence>
<keyword evidence="4" id="KW-0227">DNA damage</keyword>
<accession>A0A1Y2D1V9</accession>
<dbReference type="InterPro" id="IPR010347">
    <property type="entry name" value="Tdp1"/>
</dbReference>
<dbReference type="Proteomes" id="UP000193642">
    <property type="component" value="Unassembled WGS sequence"/>
</dbReference>
<keyword evidence="6" id="KW-0269">Exonuclease</keyword>
<sequence length="927" mass="101780">MSKRPHEILHRLNSGLHLTALSDLAPTHPSNANCHSLRSLLSLRPSVSITKSSDPLFLVYQFNYLLDPAFFFQNLPTTSSTATTPSEITFVVHPNPSIQKAFQEISPRPRNTVKFIHPSLPEPYGTHHTKMMVGRIVASAPGRWKMGSKGAEGGDPLVRWGHMRLGDVLGKDLGREGAERCGTVLCQYSSMGSLGTDDKWLVGEFGGSLWRTGGGSGGGFFQSRVGGGTKKMALVFPTSTNVRDSLQGWAAGDSIPFANQNWEKQKSYLRPLLKKWAGTQAERDNAMPHIKTFTRLNEDSKEVAWILVSSHNVSKAAWGALEKNRTQIHIRSYELGIVLCPEYFKTSKTQTAKFRAVTAKEYRELLPDLVTPQEFVERGGREDEDAEIEIPIWLPYDLPLTPYSASDEPWRWDVAFEGTNNQVDGQPWKKNGATSDDASSLTSSPGPTVPSTPAPAQATASSGAHSSVAPHFGDLLSAGLRGTIAGFKNAESKDLEVFIKEERDVVDATGKKMRQFAGATTAFQRWAGTKEEDIRSIAAKWVQIQEDSLHAEKEYTDALEQSRARMKVIRNREKAIGDAKGDLKKAINARDAAQKKQAPADDLIQRARNIQTHIRQLEAEHLGLTRLDLREALRIKHEAAIKYAVKMSVASKFSLYLADQIPQGTLHPGQDLPPFQNHSTLEQIMADFKDAFGSNELVTVVRTEVAGPAFVPTVPERAPSPSLSVGSYPDGPSSPAATVYASSRPAEYNNVSALTTQVTNLQVQDSRSPSPYTPPPIQPSVPQQPYASPQPQYATTPIPPASSSTYTPGYYAQYLPQQPAPPPNQPYYQQNQPPLRQDSYQPTAQPQQQSYIAQGYTPVVYPGPPGSQQYAYASSPTYQQGPPPVPPHEQQYVPGQQQQQPQRIYPGPPPPPGPPAGPPPDYPNAQW</sequence>
<gene>
    <name evidence="13" type="ORF">BCR33DRAFT_779573</name>
</gene>
<evidence type="ECO:0000313" key="13">
    <source>
        <dbReference type="EMBL" id="ORY53262.1"/>
    </source>
</evidence>
<dbReference type="GO" id="GO:0017005">
    <property type="term" value="F:3'-tyrosyl-DNA phosphodiesterase activity"/>
    <property type="evidence" value="ECO:0007669"/>
    <property type="project" value="TreeGrafter"/>
</dbReference>
<dbReference type="GO" id="GO:0005634">
    <property type="term" value="C:nucleus"/>
    <property type="evidence" value="ECO:0007669"/>
    <property type="project" value="UniProtKB-SubCell"/>
</dbReference>
<evidence type="ECO:0000256" key="8">
    <source>
        <dbReference type="ARBA" id="ARBA00023242"/>
    </source>
</evidence>
<feature type="compositionally biased region" description="Pro residues" evidence="12">
    <location>
        <begin position="906"/>
        <end position="927"/>
    </location>
</feature>
<feature type="compositionally biased region" description="Low complexity" evidence="12">
    <location>
        <begin position="433"/>
        <end position="446"/>
    </location>
</feature>
<protein>
    <submittedName>
        <fullName evidence="13">Phospholipase D/nuclease</fullName>
    </submittedName>
</protein>
<keyword evidence="5" id="KW-0378">Hydrolase</keyword>
<evidence type="ECO:0000256" key="10">
    <source>
        <dbReference type="PIRSR" id="PIRSR610347-2"/>
    </source>
</evidence>
<proteinExistence type="inferred from homology"/>
<dbReference type="OrthoDB" id="5599269at2759"/>
<evidence type="ECO:0000256" key="4">
    <source>
        <dbReference type="ARBA" id="ARBA00022763"/>
    </source>
</evidence>
<keyword evidence="3" id="KW-0540">Nuclease</keyword>
<evidence type="ECO:0000256" key="3">
    <source>
        <dbReference type="ARBA" id="ARBA00022722"/>
    </source>
</evidence>
<dbReference type="PANTHER" id="PTHR12415:SF0">
    <property type="entry name" value="TYROSYL-DNA PHOSPHODIESTERASE 1"/>
    <property type="match status" value="1"/>
</dbReference>
<organism evidence="13 14">
    <name type="scientific">Rhizoclosmatium globosum</name>
    <dbReference type="NCBI Taxonomy" id="329046"/>
    <lineage>
        <taxon>Eukaryota</taxon>
        <taxon>Fungi</taxon>
        <taxon>Fungi incertae sedis</taxon>
        <taxon>Chytridiomycota</taxon>
        <taxon>Chytridiomycota incertae sedis</taxon>
        <taxon>Chytridiomycetes</taxon>
        <taxon>Chytridiales</taxon>
        <taxon>Chytriomycetaceae</taxon>
        <taxon>Rhizoclosmatium</taxon>
    </lineage>
</organism>
<dbReference type="InterPro" id="IPR028245">
    <property type="entry name" value="PIL1/LSP1"/>
</dbReference>
<feature type="compositionally biased region" description="Low complexity" evidence="12">
    <location>
        <begin position="826"/>
        <end position="835"/>
    </location>
</feature>
<dbReference type="PANTHER" id="PTHR12415">
    <property type="entry name" value="TYROSYL-DNA PHOSPHODIESTERASE 1"/>
    <property type="match status" value="1"/>
</dbReference>
<dbReference type="Gene3D" id="1.20.1270.60">
    <property type="entry name" value="Arfaptin homology (AH) domain/BAR domain"/>
    <property type="match status" value="1"/>
</dbReference>
<name>A0A1Y2D1V9_9FUNG</name>
<comment type="caution">
    <text evidence="13">The sequence shown here is derived from an EMBL/GenBank/DDBJ whole genome shotgun (WGS) entry which is preliminary data.</text>
</comment>
<comment type="similarity">
    <text evidence="2">Belongs to the tyrosyl-DNA phosphodiesterase family.</text>
</comment>
<feature type="compositionally biased region" description="Low complexity" evidence="12">
    <location>
        <begin position="888"/>
        <end position="905"/>
    </location>
</feature>
<evidence type="ECO:0000256" key="9">
    <source>
        <dbReference type="PIRSR" id="PIRSR610347-1"/>
    </source>
</evidence>
<feature type="site" description="Interaction with DNA" evidence="11">
    <location>
        <position position="314"/>
    </location>
</feature>
<dbReference type="GO" id="GO:0004527">
    <property type="term" value="F:exonuclease activity"/>
    <property type="evidence" value="ECO:0007669"/>
    <property type="project" value="UniProtKB-KW"/>
</dbReference>
<feature type="compositionally biased region" description="Polar residues" evidence="12">
    <location>
        <begin position="838"/>
        <end position="852"/>
    </location>
</feature>
<evidence type="ECO:0000256" key="6">
    <source>
        <dbReference type="ARBA" id="ARBA00022839"/>
    </source>
</evidence>
<feature type="compositionally biased region" description="Low complexity" evidence="12">
    <location>
        <begin position="780"/>
        <end position="794"/>
    </location>
</feature>
<comment type="subcellular location">
    <subcellularLocation>
        <location evidence="1">Nucleus</location>
    </subcellularLocation>
</comment>
<keyword evidence="8" id="KW-0539">Nucleus</keyword>
<keyword evidence="14" id="KW-1185">Reference proteome</keyword>
<dbReference type="Pfam" id="PF06087">
    <property type="entry name" value="Tyr-DNA_phospho"/>
    <property type="match status" value="2"/>
</dbReference>
<evidence type="ECO:0000256" key="11">
    <source>
        <dbReference type="PIRSR" id="PIRSR610347-3"/>
    </source>
</evidence>
<dbReference type="InterPro" id="IPR027267">
    <property type="entry name" value="AH/BAR_dom_sf"/>
</dbReference>
<dbReference type="AlphaFoldDB" id="A0A1Y2D1V9"/>
<dbReference type="Gene3D" id="3.30.870.10">
    <property type="entry name" value="Endonuclease Chain A"/>
    <property type="match status" value="2"/>
</dbReference>
<dbReference type="GO" id="GO:0003697">
    <property type="term" value="F:single-stranded DNA binding"/>
    <property type="evidence" value="ECO:0007669"/>
    <property type="project" value="TreeGrafter"/>
</dbReference>
<dbReference type="EMBL" id="MCGO01000002">
    <property type="protein sequence ID" value="ORY53262.1"/>
    <property type="molecule type" value="Genomic_DNA"/>
</dbReference>
<keyword evidence="7" id="KW-0234">DNA repair</keyword>
<evidence type="ECO:0000256" key="1">
    <source>
        <dbReference type="ARBA" id="ARBA00004123"/>
    </source>
</evidence>